<keyword evidence="2" id="KW-1185">Reference proteome</keyword>
<protein>
    <submittedName>
        <fullName evidence="1">Regulation of nuclear pre-mRNA domain-containing protein</fullName>
    </submittedName>
</protein>
<sequence>IDIWEERKVFGSRSQGLKDELMSKNPLPCSASNGKGSDSIKIVKRDAHSVRIKLAVGCLPEKILTAFHPVLDGHLDEEAALNKCNAGVHDVVKLLEDVDKTLAQ</sequence>
<name>A0A392P1X7_9FABA</name>
<dbReference type="PANTHER" id="PTHR12460:SF31">
    <property type="entry name" value="RNA POLYMERASE II-BINDING DOMAIN PROTEIN"/>
    <property type="match status" value="1"/>
</dbReference>
<dbReference type="Proteomes" id="UP000265520">
    <property type="component" value="Unassembled WGS sequence"/>
</dbReference>
<dbReference type="AlphaFoldDB" id="A0A392P1X7"/>
<evidence type="ECO:0000313" key="2">
    <source>
        <dbReference type="Proteomes" id="UP000265520"/>
    </source>
</evidence>
<reference evidence="1 2" key="1">
    <citation type="journal article" date="2018" name="Front. Plant Sci.">
        <title>Red Clover (Trifolium pratense) and Zigzag Clover (T. medium) - A Picture of Genomic Similarities and Differences.</title>
        <authorList>
            <person name="Dluhosova J."/>
            <person name="Istvanek J."/>
            <person name="Nedelnik J."/>
            <person name="Repkova J."/>
        </authorList>
    </citation>
    <scope>NUCLEOTIDE SEQUENCE [LARGE SCALE GENOMIC DNA]</scope>
    <source>
        <strain evidence="2">cv. 10/8</strain>
        <tissue evidence="1">Leaf</tissue>
    </source>
</reference>
<accession>A0A392P1X7</accession>
<dbReference type="GO" id="GO:0031124">
    <property type="term" value="P:mRNA 3'-end processing"/>
    <property type="evidence" value="ECO:0007669"/>
    <property type="project" value="TreeGrafter"/>
</dbReference>
<proteinExistence type="predicted"/>
<organism evidence="1 2">
    <name type="scientific">Trifolium medium</name>
    <dbReference type="NCBI Taxonomy" id="97028"/>
    <lineage>
        <taxon>Eukaryota</taxon>
        <taxon>Viridiplantae</taxon>
        <taxon>Streptophyta</taxon>
        <taxon>Embryophyta</taxon>
        <taxon>Tracheophyta</taxon>
        <taxon>Spermatophyta</taxon>
        <taxon>Magnoliopsida</taxon>
        <taxon>eudicotyledons</taxon>
        <taxon>Gunneridae</taxon>
        <taxon>Pentapetalae</taxon>
        <taxon>rosids</taxon>
        <taxon>fabids</taxon>
        <taxon>Fabales</taxon>
        <taxon>Fabaceae</taxon>
        <taxon>Papilionoideae</taxon>
        <taxon>50 kb inversion clade</taxon>
        <taxon>NPAAA clade</taxon>
        <taxon>Hologalegina</taxon>
        <taxon>IRL clade</taxon>
        <taxon>Trifolieae</taxon>
        <taxon>Trifolium</taxon>
    </lineage>
</organism>
<dbReference type="GO" id="GO:0000993">
    <property type="term" value="F:RNA polymerase II complex binding"/>
    <property type="evidence" value="ECO:0007669"/>
    <property type="project" value="TreeGrafter"/>
</dbReference>
<dbReference type="PANTHER" id="PTHR12460">
    <property type="entry name" value="CYCLIN-DEPENDENT KINASE INHIBITOR-RELATED PROTEIN"/>
    <property type="match status" value="1"/>
</dbReference>
<feature type="non-terminal residue" evidence="1">
    <location>
        <position position="1"/>
    </location>
</feature>
<comment type="caution">
    <text evidence="1">The sequence shown here is derived from an EMBL/GenBank/DDBJ whole genome shotgun (WGS) entry which is preliminary data.</text>
</comment>
<feature type="non-terminal residue" evidence="1">
    <location>
        <position position="104"/>
    </location>
</feature>
<evidence type="ECO:0000313" key="1">
    <source>
        <dbReference type="EMBL" id="MCI05419.1"/>
    </source>
</evidence>
<dbReference type="EMBL" id="LXQA010058604">
    <property type="protein sequence ID" value="MCI05419.1"/>
    <property type="molecule type" value="Genomic_DNA"/>
</dbReference>